<evidence type="ECO:0000256" key="1">
    <source>
        <dbReference type="ARBA" id="ARBA00022490"/>
    </source>
</evidence>
<name>A0A2W1N6Q4_9FLAO</name>
<dbReference type="HAMAP" id="MF_01077">
    <property type="entry name" value="RimP"/>
    <property type="match status" value="1"/>
</dbReference>
<dbReference type="Gene3D" id="3.30.300.70">
    <property type="entry name" value="RimP-like superfamily, N-terminal"/>
    <property type="match status" value="1"/>
</dbReference>
<accession>A0A2W1N6Q4</accession>
<dbReference type="RefSeq" id="WP_111061732.1">
    <property type="nucleotide sequence ID" value="NZ_JBHUCU010000007.1"/>
</dbReference>
<dbReference type="SUPFAM" id="SSF75420">
    <property type="entry name" value="YhbC-like, N-terminal domain"/>
    <property type="match status" value="1"/>
</dbReference>
<dbReference type="OrthoDB" id="9789702at2"/>
<dbReference type="InterPro" id="IPR035956">
    <property type="entry name" value="RimP_N_sf"/>
</dbReference>
<proteinExistence type="inferred from homology"/>
<dbReference type="NCBIfam" id="NF002531">
    <property type="entry name" value="PRK02001.1"/>
    <property type="match status" value="1"/>
</dbReference>
<comment type="caution">
    <text evidence="5">The sequence shown here is derived from an EMBL/GenBank/DDBJ whole genome shotgun (WGS) entry which is preliminary data.</text>
</comment>
<sequence>MITKQQVADLANERIQERNPALYIVEITIGNGNQILVEIDHEEHGVSIEDCMSVSRNIEHNLDREVEDFSLEVASAGLSKPFRVLKQYLKNIGKTVKVKTIEDGKFEGVLTAANETEIQITTKEKVRLEGKKKKVWEETNHTILMEKIKETNLVITFK</sequence>
<dbReference type="AlphaFoldDB" id="A0A2W1N6Q4"/>
<feature type="domain" description="Ribosome maturation factor RimP N-terminal" evidence="4">
    <location>
        <begin position="13"/>
        <end position="78"/>
    </location>
</feature>
<dbReference type="GO" id="GO:0005829">
    <property type="term" value="C:cytosol"/>
    <property type="evidence" value="ECO:0007669"/>
    <property type="project" value="TreeGrafter"/>
</dbReference>
<comment type="subcellular location">
    <subcellularLocation>
        <location evidence="3">Cytoplasm</location>
    </subcellularLocation>
</comment>
<evidence type="ECO:0000256" key="3">
    <source>
        <dbReference type="HAMAP-Rule" id="MF_01077"/>
    </source>
</evidence>
<comment type="similarity">
    <text evidence="3">Belongs to the RimP family.</text>
</comment>
<dbReference type="InterPro" id="IPR028989">
    <property type="entry name" value="RimP_N"/>
</dbReference>
<evidence type="ECO:0000256" key="2">
    <source>
        <dbReference type="ARBA" id="ARBA00022517"/>
    </source>
</evidence>
<dbReference type="InterPro" id="IPR003728">
    <property type="entry name" value="Ribosome_maturation_RimP"/>
</dbReference>
<gene>
    <name evidence="3" type="primary">rimP</name>
    <name evidence="5" type="ORF">DNU06_03090</name>
</gene>
<reference evidence="5 6" key="1">
    <citation type="submission" date="2018-06" db="EMBL/GenBank/DDBJ databases">
        <title>The draft genome sequence of Crocinitomix sp. SM1701.</title>
        <authorList>
            <person name="Zhang X."/>
        </authorList>
    </citation>
    <scope>NUCLEOTIDE SEQUENCE [LARGE SCALE GENOMIC DNA]</scope>
    <source>
        <strain evidence="5 6">SM1701</strain>
    </source>
</reference>
<keyword evidence="1 3" id="KW-0963">Cytoplasm</keyword>
<dbReference type="Proteomes" id="UP000249248">
    <property type="component" value="Unassembled WGS sequence"/>
</dbReference>
<dbReference type="PANTHER" id="PTHR33867:SF1">
    <property type="entry name" value="RIBOSOME MATURATION FACTOR RIMP"/>
    <property type="match status" value="1"/>
</dbReference>
<dbReference type="CDD" id="cd01734">
    <property type="entry name" value="YlxS_C"/>
    <property type="match status" value="1"/>
</dbReference>
<evidence type="ECO:0000313" key="5">
    <source>
        <dbReference type="EMBL" id="PZE18831.1"/>
    </source>
</evidence>
<keyword evidence="2 3" id="KW-0690">Ribosome biogenesis</keyword>
<evidence type="ECO:0000313" key="6">
    <source>
        <dbReference type="Proteomes" id="UP000249248"/>
    </source>
</evidence>
<dbReference type="PANTHER" id="PTHR33867">
    <property type="entry name" value="RIBOSOME MATURATION FACTOR RIMP"/>
    <property type="match status" value="1"/>
</dbReference>
<keyword evidence="6" id="KW-1185">Reference proteome</keyword>
<dbReference type="InterPro" id="IPR028998">
    <property type="entry name" value="RimP_C"/>
</dbReference>
<dbReference type="EMBL" id="QKSB01000001">
    <property type="protein sequence ID" value="PZE18831.1"/>
    <property type="molecule type" value="Genomic_DNA"/>
</dbReference>
<organism evidence="5 6">
    <name type="scientific">Putridiphycobacter roseus</name>
    <dbReference type="NCBI Taxonomy" id="2219161"/>
    <lineage>
        <taxon>Bacteria</taxon>
        <taxon>Pseudomonadati</taxon>
        <taxon>Bacteroidota</taxon>
        <taxon>Flavobacteriia</taxon>
        <taxon>Flavobacteriales</taxon>
        <taxon>Crocinitomicaceae</taxon>
        <taxon>Putridiphycobacter</taxon>
    </lineage>
</organism>
<dbReference type="GO" id="GO:0000028">
    <property type="term" value="P:ribosomal small subunit assembly"/>
    <property type="evidence" value="ECO:0007669"/>
    <property type="project" value="TreeGrafter"/>
</dbReference>
<dbReference type="GO" id="GO:0006412">
    <property type="term" value="P:translation"/>
    <property type="evidence" value="ECO:0007669"/>
    <property type="project" value="TreeGrafter"/>
</dbReference>
<dbReference type="Pfam" id="PF02576">
    <property type="entry name" value="RimP_N"/>
    <property type="match status" value="1"/>
</dbReference>
<protein>
    <recommendedName>
        <fullName evidence="3">Ribosome maturation factor RimP</fullName>
    </recommendedName>
</protein>
<evidence type="ECO:0000259" key="4">
    <source>
        <dbReference type="Pfam" id="PF02576"/>
    </source>
</evidence>
<comment type="function">
    <text evidence="3">Required for maturation of 30S ribosomal subunits.</text>
</comment>